<protein>
    <submittedName>
        <fullName evidence="1">Uncharacterized protein</fullName>
    </submittedName>
</protein>
<dbReference type="RefSeq" id="WP_170968093.1">
    <property type="nucleotide sequence ID" value="NZ_AP022821.1"/>
</dbReference>
<dbReference type="AlphaFoldDB" id="A0A6F8SWL5"/>
<name>A0A6F8SWL5_9GAMM</name>
<proteinExistence type="predicted"/>
<organism evidence="1 2">
    <name type="scientific">Vreelandella aquamarina</name>
    <dbReference type="NCBI Taxonomy" id="77097"/>
    <lineage>
        <taxon>Bacteria</taxon>
        <taxon>Pseudomonadati</taxon>
        <taxon>Pseudomonadota</taxon>
        <taxon>Gammaproteobacteria</taxon>
        <taxon>Oceanospirillales</taxon>
        <taxon>Halomonadaceae</taxon>
        <taxon>Vreelandella</taxon>
    </lineage>
</organism>
<dbReference type="Proteomes" id="UP000503197">
    <property type="component" value="Chromosome"/>
</dbReference>
<evidence type="ECO:0000313" key="1">
    <source>
        <dbReference type="EMBL" id="BCA92569.1"/>
    </source>
</evidence>
<sequence length="61" mass="6716">MFTGLSAFPLTPMNEQGIHEREFIQRLFTGGAQHGIRLRHANRHHTSTCPMGTGVPSSANI</sequence>
<accession>A0A6F8SWL5</accession>
<reference evidence="1 2" key="1">
    <citation type="submission" date="2020-02" db="EMBL/GenBank/DDBJ databases">
        <title>Complete Genome Sequence of Halomonas meridiana strain BAA-801, Isolated from Deep Sea Thermal Vent.</title>
        <authorList>
            <person name="Takahashi Y."/>
            <person name="Takahashi H."/>
            <person name="Galipon J."/>
            <person name="Arakawa K."/>
        </authorList>
    </citation>
    <scope>NUCLEOTIDE SEQUENCE [LARGE SCALE GENOMIC DNA]</scope>
    <source>
        <strain evidence="1 2">Slthf1</strain>
    </source>
</reference>
<dbReference type="EMBL" id="AP022821">
    <property type="protein sequence ID" value="BCA92569.1"/>
    <property type="molecule type" value="Genomic_DNA"/>
</dbReference>
<evidence type="ECO:0000313" key="2">
    <source>
        <dbReference type="Proteomes" id="UP000503197"/>
    </source>
</evidence>
<gene>
    <name evidence="1" type="ORF">HMSLTHF_23440</name>
</gene>